<name>A0A151JZA6_9HYME</name>
<dbReference type="EMBL" id="KQ981463">
    <property type="protein sequence ID" value="KYN41516.1"/>
    <property type="molecule type" value="Genomic_DNA"/>
</dbReference>
<evidence type="ECO:0000256" key="2">
    <source>
        <dbReference type="SAM" id="Phobius"/>
    </source>
</evidence>
<reference evidence="3 4" key="1">
    <citation type="submission" date="2016-03" db="EMBL/GenBank/DDBJ databases">
        <title>Trachymyrmex septentrionalis WGS genome.</title>
        <authorList>
            <person name="Nygaard S."/>
            <person name="Hu H."/>
            <person name="Boomsma J."/>
            <person name="Zhang G."/>
        </authorList>
    </citation>
    <scope>NUCLEOTIDE SEQUENCE [LARGE SCALE GENOMIC DNA]</scope>
    <source>
        <strain evidence="3">Tsep2-gDNA-1</strain>
        <tissue evidence="3">Whole body</tissue>
    </source>
</reference>
<feature type="region of interest" description="Disordered" evidence="1">
    <location>
        <begin position="82"/>
        <end position="106"/>
    </location>
</feature>
<evidence type="ECO:0000256" key="1">
    <source>
        <dbReference type="SAM" id="MobiDB-lite"/>
    </source>
</evidence>
<protein>
    <submittedName>
        <fullName evidence="3">Uncharacterized protein</fullName>
    </submittedName>
</protein>
<feature type="transmembrane region" description="Helical" evidence="2">
    <location>
        <begin position="161"/>
        <end position="178"/>
    </location>
</feature>
<keyword evidence="2" id="KW-0812">Transmembrane</keyword>
<organism evidence="3 4">
    <name type="scientific">Trachymyrmex septentrionalis</name>
    <dbReference type="NCBI Taxonomy" id="34720"/>
    <lineage>
        <taxon>Eukaryota</taxon>
        <taxon>Metazoa</taxon>
        <taxon>Ecdysozoa</taxon>
        <taxon>Arthropoda</taxon>
        <taxon>Hexapoda</taxon>
        <taxon>Insecta</taxon>
        <taxon>Pterygota</taxon>
        <taxon>Neoptera</taxon>
        <taxon>Endopterygota</taxon>
        <taxon>Hymenoptera</taxon>
        <taxon>Apocrita</taxon>
        <taxon>Aculeata</taxon>
        <taxon>Formicoidea</taxon>
        <taxon>Formicidae</taxon>
        <taxon>Myrmicinae</taxon>
        <taxon>Trachymyrmex</taxon>
    </lineage>
</organism>
<dbReference type="AlphaFoldDB" id="A0A151JZA6"/>
<sequence length="196" mass="21954">MKSSAACYTSRGLRDAMFDEGERSVVASSFWEVDSTTCHCHCPSSSCGAFGKDDGVSFPPSSASTTACDLCERLRGQTGYEPVNATRTGDSHVADRSRRKREKNDLLTNDSKTTVGKRERTLRCDRTPPRESSAKCASSVVRWIFSIRFYRDFKSTEWRRLLWIVLLILTIPDLAAAHDTGLDNGGEYILFFPMFL</sequence>
<accession>A0A151JZA6</accession>
<proteinExistence type="predicted"/>
<evidence type="ECO:0000313" key="3">
    <source>
        <dbReference type="EMBL" id="KYN41516.1"/>
    </source>
</evidence>
<evidence type="ECO:0000313" key="4">
    <source>
        <dbReference type="Proteomes" id="UP000078541"/>
    </source>
</evidence>
<dbReference type="Proteomes" id="UP000078541">
    <property type="component" value="Unassembled WGS sequence"/>
</dbReference>
<keyword evidence="4" id="KW-1185">Reference proteome</keyword>
<keyword evidence="2" id="KW-1133">Transmembrane helix</keyword>
<dbReference type="STRING" id="34720.A0A151JZA6"/>
<gene>
    <name evidence="3" type="ORF">ALC56_04069</name>
</gene>
<keyword evidence="2" id="KW-0472">Membrane</keyword>